<dbReference type="PANTHER" id="PTHR30036">
    <property type="entry name" value="D-XYLOSE-BINDING PERIPLASMIC PROTEIN"/>
    <property type="match status" value="1"/>
</dbReference>
<feature type="site" description="The binding site for the sugar molecule has not yet been established, but C-87 may be involved" evidence="2">
    <location>
        <position position="86"/>
    </location>
</feature>
<feature type="domain" description="Periplasmic binding protein/LacI sugar binding" evidence="4">
    <location>
        <begin position="25"/>
        <end position="297"/>
    </location>
</feature>
<dbReference type="GO" id="GO:0042882">
    <property type="term" value="P:L-arabinose transmembrane transport"/>
    <property type="evidence" value="ECO:0007669"/>
    <property type="project" value="InterPro"/>
</dbReference>
<dbReference type="PIRSF" id="PIRSF002816">
    <property type="entry name" value="AraF"/>
    <property type="match status" value="1"/>
</dbReference>
<accession>A0A081BXJ5</accession>
<dbReference type="InterPro" id="IPR026266">
    <property type="entry name" value="AraF"/>
</dbReference>
<gene>
    <name evidence="5" type="ORF">U27_04014</name>
</gene>
<dbReference type="eggNOG" id="COG1879">
    <property type="taxonomic scope" value="Bacteria"/>
</dbReference>
<dbReference type="SUPFAM" id="SSF53822">
    <property type="entry name" value="Periplasmic binding protein-like I"/>
    <property type="match status" value="1"/>
</dbReference>
<dbReference type="AlphaFoldDB" id="A0A081BXJ5"/>
<dbReference type="Gene3D" id="3.40.50.2300">
    <property type="match status" value="2"/>
</dbReference>
<evidence type="ECO:0000313" key="5">
    <source>
        <dbReference type="EMBL" id="GAK57050.1"/>
    </source>
</evidence>
<feature type="chain" id="PRO_5001755388" evidence="3">
    <location>
        <begin position="21"/>
        <end position="325"/>
    </location>
</feature>
<keyword evidence="6" id="KW-1185">Reference proteome</keyword>
<dbReference type="Proteomes" id="UP000030661">
    <property type="component" value="Unassembled WGS sequence"/>
</dbReference>
<dbReference type="InterPro" id="IPR050555">
    <property type="entry name" value="Bact_Solute-Bind_Prot2"/>
</dbReference>
<feature type="signal peptide" evidence="3">
    <location>
        <begin position="1"/>
        <end position="20"/>
    </location>
</feature>
<sequence>MKKSCLILLFCLFISIPLQGAAETIKIGFLVKLPEETWFQQELAYAQQYADANGLDLIPIGVPDAEKTLAAIDSLAAQGAQGFAICPPDPTLGPAVMARAQQYNLKVLNVDDRFLDADGTFMDIPYMGLSMSGIGASVGTALYQEFIQRKWPLQETAALAVTFDELGTAKQKTDAATAALIEHSFPSERIYAAPEETTDIPGAFEAANAILLNHPEIKRWLVYSFNEEGVMGAVRALEFKEFSAEAIIGIGPGAGAGFEEFQSPVLTGYFATFLITPYPHGYTAAELLYRWIHDEARPPKETWTTGMLAKRDNYQTILSKLRLMP</sequence>
<evidence type="ECO:0000313" key="6">
    <source>
        <dbReference type="Proteomes" id="UP000030661"/>
    </source>
</evidence>
<dbReference type="InterPro" id="IPR001761">
    <property type="entry name" value="Peripla_BP/Lac1_sug-bd_dom"/>
</dbReference>
<proteinExistence type="predicted"/>
<dbReference type="PANTHER" id="PTHR30036:SF6">
    <property type="entry name" value="L-ARABINOSE-BINDING PERIPLASMIC PROTEIN"/>
    <property type="match status" value="1"/>
</dbReference>
<evidence type="ECO:0000256" key="1">
    <source>
        <dbReference type="ARBA" id="ARBA00004196"/>
    </source>
</evidence>
<keyword evidence="3" id="KW-0732">Signal</keyword>
<dbReference type="GO" id="GO:0030246">
    <property type="term" value="F:carbohydrate binding"/>
    <property type="evidence" value="ECO:0007669"/>
    <property type="project" value="TreeGrafter"/>
</dbReference>
<evidence type="ECO:0000259" key="4">
    <source>
        <dbReference type="Pfam" id="PF00532"/>
    </source>
</evidence>
<dbReference type="STRING" id="1499967.U27_04014"/>
<dbReference type="HOGENOM" id="CLU_046821_1_0_0"/>
<reference evidence="5" key="1">
    <citation type="journal article" date="2015" name="PeerJ">
        <title>First genomic representation of candidate bacterial phylum KSB3 points to enhanced environmental sensing as a trigger of wastewater bulking.</title>
        <authorList>
            <person name="Sekiguchi Y."/>
            <person name="Ohashi A."/>
            <person name="Parks D.H."/>
            <person name="Yamauchi T."/>
            <person name="Tyson G.W."/>
            <person name="Hugenholtz P."/>
        </authorList>
    </citation>
    <scope>NUCLEOTIDE SEQUENCE [LARGE SCALE GENOMIC DNA]</scope>
</reference>
<evidence type="ECO:0000256" key="3">
    <source>
        <dbReference type="SAM" id="SignalP"/>
    </source>
</evidence>
<name>A0A081BXJ5_VECG1</name>
<evidence type="ECO:0000256" key="2">
    <source>
        <dbReference type="PIRSR" id="PIRSR002816-1"/>
    </source>
</evidence>
<dbReference type="InterPro" id="IPR028082">
    <property type="entry name" value="Peripla_BP_I"/>
</dbReference>
<organism evidence="5">
    <name type="scientific">Vecturithrix granuli</name>
    <dbReference type="NCBI Taxonomy" id="1499967"/>
    <lineage>
        <taxon>Bacteria</taxon>
        <taxon>Candidatus Moduliflexota</taxon>
        <taxon>Candidatus Vecturitrichia</taxon>
        <taxon>Candidatus Vecturitrichales</taxon>
        <taxon>Candidatus Vecturitrichaceae</taxon>
        <taxon>Candidatus Vecturithrix</taxon>
    </lineage>
</organism>
<dbReference type="GO" id="GO:0030288">
    <property type="term" value="C:outer membrane-bounded periplasmic space"/>
    <property type="evidence" value="ECO:0007669"/>
    <property type="project" value="TreeGrafter"/>
</dbReference>
<dbReference type="EMBL" id="DF820465">
    <property type="protein sequence ID" value="GAK57050.1"/>
    <property type="molecule type" value="Genomic_DNA"/>
</dbReference>
<comment type="subcellular location">
    <subcellularLocation>
        <location evidence="1">Cell envelope</location>
    </subcellularLocation>
</comment>
<protein>
    <submittedName>
        <fullName evidence="5">Monosaccharide-transporting ATPase</fullName>
    </submittedName>
</protein>
<dbReference type="Pfam" id="PF00532">
    <property type="entry name" value="Peripla_BP_1"/>
    <property type="match status" value="1"/>
</dbReference>